<feature type="region of interest" description="Disordered" evidence="1">
    <location>
        <begin position="50"/>
        <end position="131"/>
    </location>
</feature>
<organism evidence="2">
    <name type="scientific">Lotharella oceanica</name>
    <dbReference type="NCBI Taxonomy" id="641309"/>
    <lineage>
        <taxon>Eukaryota</taxon>
        <taxon>Sar</taxon>
        <taxon>Rhizaria</taxon>
        <taxon>Cercozoa</taxon>
        <taxon>Chlorarachniophyceae</taxon>
        <taxon>Lotharella</taxon>
    </lineage>
</organism>
<evidence type="ECO:0000256" key="1">
    <source>
        <dbReference type="SAM" id="MobiDB-lite"/>
    </source>
</evidence>
<feature type="compositionally biased region" description="Low complexity" evidence="1">
    <location>
        <begin position="95"/>
        <end position="111"/>
    </location>
</feature>
<reference evidence="2" key="1">
    <citation type="submission" date="2021-01" db="EMBL/GenBank/DDBJ databases">
        <authorList>
            <person name="Corre E."/>
            <person name="Pelletier E."/>
            <person name="Niang G."/>
            <person name="Scheremetjew M."/>
            <person name="Finn R."/>
            <person name="Kale V."/>
            <person name="Holt S."/>
            <person name="Cochrane G."/>
            <person name="Meng A."/>
            <person name="Brown T."/>
            <person name="Cohen L."/>
        </authorList>
    </citation>
    <scope>NUCLEOTIDE SEQUENCE</scope>
    <source>
        <strain evidence="2">CCMP622</strain>
    </source>
</reference>
<accession>A0A7S2TED8</accession>
<name>A0A7S2TED8_9EUKA</name>
<protein>
    <submittedName>
        <fullName evidence="2">Uncharacterized protein</fullName>
    </submittedName>
</protein>
<gene>
    <name evidence="2" type="ORF">LSP00402_LOCUS69</name>
</gene>
<dbReference type="AlphaFoldDB" id="A0A7S2TED8"/>
<dbReference type="EMBL" id="HBHP01000103">
    <property type="protein sequence ID" value="CAD9743854.1"/>
    <property type="molecule type" value="Transcribed_RNA"/>
</dbReference>
<proteinExistence type="predicted"/>
<sequence>MMQSASYKNIALRIYGYTHHEIELLRYSILIRSNRPKKDAYACSMHVRSPIEDDDDAGQGGSLASCAGAPTARNSRGNPHHSPVMSIRACPSHRSSSSPSSSSLSSSSSSSRTHTGTCTQLHVPPSSRSVA</sequence>
<evidence type="ECO:0000313" key="2">
    <source>
        <dbReference type="EMBL" id="CAD9743854.1"/>
    </source>
</evidence>
<feature type="compositionally biased region" description="Polar residues" evidence="1">
    <location>
        <begin position="112"/>
        <end position="131"/>
    </location>
</feature>